<dbReference type="GO" id="GO:0005829">
    <property type="term" value="C:cytosol"/>
    <property type="evidence" value="ECO:0007669"/>
    <property type="project" value="TreeGrafter"/>
</dbReference>
<comment type="caution">
    <text evidence="4">The sequence shown here is derived from an EMBL/GenBank/DDBJ whole genome shotgun (WGS) entry which is preliminary data.</text>
</comment>
<keyword evidence="5" id="KW-1185">Reference proteome</keyword>
<dbReference type="InterPro" id="IPR050766">
    <property type="entry name" value="Bact_Lucif_Oxidored"/>
</dbReference>
<dbReference type="AlphaFoldDB" id="A0A502EJJ6"/>
<dbReference type="SUPFAM" id="SSF51679">
    <property type="entry name" value="Bacterial luciferase-like"/>
    <property type="match status" value="1"/>
</dbReference>
<keyword evidence="1" id="KW-0560">Oxidoreductase</keyword>
<evidence type="ECO:0000313" key="5">
    <source>
        <dbReference type="Proteomes" id="UP000320095"/>
    </source>
</evidence>
<proteinExistence type="predicted"/>
<evidence type="ECO:0000256" key="2">
    <source>
        <dbReference type="ARBA" id="ARBA00023033"/>
    </source>
</evidence>
<dbReference type="EMBL" id="RCZG01000001">
    <property type="protein sequence ID" value="TPG36680.1"/>
    <property type="molecule type" value="Genomic_DNA"/>
</dbReference>
<dbReference type="Gene3D" id="3.20.20.30">
    <property type="entry name" value="Luciferase-like domain"/>
    <property type="match status" value="1"/>
</dbReference>
<organism evidence="4 5">
    <name type="scientific">Mycolicibacterium hodleri</name>
    <dbReference type="NCBI Taxonomy" id="49897"/>
    <lineage>
        <taxon>Bacteria</taxon>
        <taxon>Bacillati</taxon>
        <taxon>Actinomycetota</taxon>
        <taxon>Actinomycetes</taxon>
        <taxon>Mycobacteriales</taxon>
        <taxon>Mycobacteriaceae</taxon>
        <taxon>Mycolicibacterium</taxon>
    </lineage>
</organism>
<dbReference type="OrthoDB" id="3209103at2"/>
<dbReference type="PANTHER" id="PTHR30137">
    <property type="entry name" value="LUCIFERASE-LIKE MONOOXYGENASE"/>
    <property type="match status" value="1"/>
</dbReference>
<evidence type="ECO:0000313" key="4">
    <source>
        <dbReference type="EMBL" id="TPG36680.1"/>
    </source>
</evidence>
<evidence type="ECO:0000256" key="1">
    <source>
        <dbReference type="ARBA" id="ARBA00023002"/>
    </source>
</evidence>
<dbReference type="Pfam" id="PF00296">
    <property type="entry name" value="Bac_luciferase"/>
    <property type="match status" value="1"/>
</dbReference>
<dbReference type="Proteomes" id="UP000320095">
    <property type="component" value="Unassembled WGS sequence"/>
</dbReference>
<name>A0A502EJJ6_9MYCO</name>
<dbReference type="PANTHER" id="PTHR30137:SF8">
    <property type="entry name" value="BLR5498 PROTEIN"/>
    <property type="match status" value="1"/>
</dbReference>
<keyword evidence="2" id="KW-0503">Monooxygenase</keyword>
<feature type="domain" description="Luciferase-like" evidence="3">
    <location>
        <begin position="12"/>
        <end position="262"/>
    </location>
</feature>
<accession>A0A502EJJ6</accession>
<dbReference type="InterPro" id="IPR036661">
    <property type="entry name" value="Luciferase-like_sf"/>
</dbReference>
<dbReference type="GO" id="GO:0004497">
    <property type="term" value="F:monooxygenase activity"/>
    <property type="evidence" value="ECO:0007669"/>
    <property type="project" value="UniProtKB-KW"/>
</dbReference>
<sequence>MTTNELPEIPTFGLWYDYRNPAQWKTPAGELYRRSIDQAVWAEQLGFGSVWLSEHHFAEDDYASSPLMMAATLAARTSTMRIGTNIIVAGLHNPARLAEDATALSLLSDNRFELGVGLGYRDLEFSGFGRNVKNRPSLLEDAIAIIRQAWTGSSEGYEGKRLSLPALPVTPVPELAPRLLVGAQSPVGIDRAARAGDGVITLSNDHCQVYLDALERHGRDVAQGRIYASQWTIIAEDPERVWSQVSENVLYQMNKYIEWGSFEGPDQPAQYANSQQVLDAGAYRLMDASMAVEELVTLASDYPQIRDFHYWAQFPGESVDSGSERIQYMADNVIPAVTQRLASRTECAAAVAG</sequence>
<gene>
    <name evidence="4" type="ORF">EAH80_01660</name>
</gene>
<protein>
    <submittedName>
        <fullName evidence="4">LLM class flavin-dependent oxidoreductase</fullName>
    </submittedName>
</protein>
<evidence type="ECO:0000259" key="3">
    <source>
        <dbReference type="Pfam" id="PF00296"/>
    </source>
</evidence>
<dbReference type="GO" id="GO:0016705">
    <property type="term" value="F:oxidoreductase activity, acting on paired donors, with incorporation or reduction of molecular oxygen"/>
    <property type="evidence" value="ECO:0007669"/>
    <property type="project" value="InterPro"/>
</dbReference>
<dbReference type="InterPro" id="IPR011251">
    <property type="entry name" value="Luciferase-like_dom"/>
</dbReference>
<reference evidence="4 5" key="1">
    <citation type="journal article" date="2019" name="Environ. Microbiol.">
        <title>Species interactions and distinct microbial communities in high Arctic permafrost affected cryosols are associated with the CH4 and CO2 gas fluxes.</title>
        <authorList>
            <person name="Altshuler I."/>
            <person name="Hamel J."/>
            <person name="Turney S."/>
            <person name="Magnuson E."/>
            <person name="Levesque R."/>
            <person name="Greer C."/>
            <person name="Whyte L.G."/>
        </authorList>
    </citation>
    <scope>NUCLEOTIDE SEQUENCE [LARGE SCALE GENOMIC DNA]</scope>
    <source>
        <strain evidence="4 5">S5.20</strain>
    </source>
</reference>